<feature type="repeat" description="TPR" evidence="3">
    <location>
        <begin position="44"/>
        <end position="77"/>
    </location>
</feature>
<evidence type="ECO:0000313" key="4">
    <source>
        <dbReference type="EMBL" id="ACN15131.1"/>
    </source>
</evidence>
<dbReference type="PROSITE" id="PS50005">
    <property type="entry name" value="TPR"/>
    <property type="match status" value="2"/>
</dbReference>
<dbReference type="PANTHER" id="PTHR45586:SF1">
    <property type="entry name" value="LIPOPOLYSACCHARIDE ASSEMBLY PROTEIN B"/>
    <property type="match status" value="1"/>
</dbReference>
<dbReference type="EMBL" id="CP001087">
    <property type="protein sequence ID" value="ACN15131.1"/>
    <property type="molecule type" value="Genomic_DNA"/>
</dbReference>
<dbReference type="InterPro" id="IPR051012">
    <property type="entry name" value="CellSynth/LPSAsmb/PSIAsmb"/>
</dbReference>
<dbReference type="SMART" id="SM00028">
    <property type="entry name" value="TPR"/>
    <property type="match status" value="14"/>
</dbReference>
<evidence type="ECO:0000256" key="3">
    <source>
        <dbReference type="PROSITE-ProRule" id="PRU00339"/>
    </source>
</evidence>
<keyword evidence="5" id="KW-1185">Reference proteome</keyword>
<feature type="repeat" description="TPR" evidence="3">
    <location>
        <begin position="78"/>
        <end position="111"/>
    </location>
</feature>
<keyword evidence="1" id="KW-0677">Repeat</keyword>
<gene>
    <name evidence="4" type="ordered locus">HRM2_20300</name>
</gene>
<protein>
    <submittedName>
        <fullName evidence="4">Tetratricopeptide (TPR) domain protein</fullName>
    </submittedName>
</protein>
<name>C0QCQ4_DESAH</name>
<evidence type="ECO:0000313" key="5">
    <source>
        <dbReference type="Proteomes" id="UP000000442"/>
    </source>
</evidence>
<dbReference type="PANTHER" id="PTHR45586">
    <property type="entry name" value="TPR REPEAT-CONTAINING PROTEIN PA4667"/>
    <property type="match status" value="1"/>
</dbReference>
<dbReference type="Gene3D" id="1.25.40.10">
    <property type="entry name" value="Tetratricopeptide repeat domain"/>
    <property type="match status" value="4"/>
</dbReference>
<dbReference type="eggNOG" id="COG3063">
    <property type="taxonomic scope" value="Bacteria"/>
</dbReference>
<dbReference type="Pfam" id="PF14559">
    <property type="entry name" value="TPR_19"/>
    <property type="match status" value="3"/>
</dbReference>
<dbReference type="eggNOG" id="COG0457">
    <property type="taxonomic scope" value="Bacteria"/>
</dbReference>
<reference evidence="4 5" key="1">
    <citation type="journal article" date="2009" name="Environ. Microbiol.">
        <title>Genome sequence of Desulfobacterium autotrophicum HRM2, a marine sulfate reducer oxidizing organic carbon completely to carbon dioxide.</title>
        <authorList>
            <person name="Strittmatter A.W."/>
            <person name="Liesegang H."/>
            <person name="Rabus R."/>
            <person name="Decker I."/>
            <person name="Amann J."/>
            <person name="Andres S."/>
            <person name="Henne A."/>
            <person name="Fricke W.F."/>
            <person name="Martinez-Arias R."/>
            <person name="Bartels D."/>
            <person name="Goesmann A."/>
            <person name="Krause L."/>
            <person name="Puehler A."/>
            <person name="Klenk H.P."/>
            <person name="Richter M."/>
            <person name="Schuler M."/>
            <person name="Gloeckner F.O."/>
            <person name="Meyerdierks A."/>
            <person name="Gottschalk G."/>
            <person name="Amann R."/>
        </authorList>
    </citation>
    <scope>NUCLEOTIDE SEQUENCE [LARGE SCALE GENOMIC DNA]</scope>
    <source>
        <strain evidence="5">ATCC 43914 / DSM 3382 / HRM2</strain>
    </source>
</reference>
<accession>C0QCQ4</accession>
<dbReference type="InterPro" id="IPR011990">
    <property type="entry name" value="TPR-like_helical_dom_sf"/>
</dbReference>
<dbReference type="KEGG" id="dat:HRM2_20300"/>
<evidence type="ECO:0000256" key="2">
    <source>
        <dbReference type="ARBA" id="ARBA00022803"/>
    </source>
</evidence>
<dbReference type="HOGENOM" id="CLU_007251_1_0_7"/>
<sequence>MGHFYFSLVTFFPCRFAMANKKVFFLLAAVLFLAWFFLLRQTITSSFEQTGDLYFAQRDYKQAIVEWEKALGQGSNDPIIMGKIGNAYLRLAKFDRAEKTFERAVELDLGAVDIHFELVRLSLLNGEFASAENRCALLKTKVPFNPEVEILLGDMAVLGNHMEQAEKFYRNAVDLSNGSPRSLIKLATCLVMLGKRQEADTLFAIADKTGMQSPRVLVQMADYFFVSGRDEDAEACLVEALKKEPKDLDLKVRLARFYRSTHALERAETVFAALVADDPANLYFKKMVGDIYISLNKLNNAEQVISDMGQLLQKPDPDFEMLQGKYWLFKGNYVYAATHFKSAVDLSPGFFWAHYLLSVAYLMGGQNQLGENSLEDALYFYPDQPQALLLMASILYKKGKYSLGLDYLNRLKEKAPENCRAHRLTGLNLLALESYEKARVAFTSALLIRPEDPASLYLLGITAEAMNMKSLAIACYTKVLDKNPRLVDVIHRYASLLMGQGDLKAADGLMARLLDKNRDNPYYHYVAALVDVRAKRFATAEDHFKRAILPGKPLGEVHVGLADLYISQGRILDAISTLEACTSTIPCFVDAWTGLAGIYLKTDKPLEALAVMERAEKKLPDSPAILGNLAWLYLETESDLNLALDFARKAYELSPGDPAISDTLAWAYYKKGAFSQAAGLLASVEEKDPKNGVVLYHHGMTLYGQGKLSEAVEKLKKAAKTALGEADLNQINEILSRISSQTAVKVPHAVSTMGDKFKFDTFELEKSPFQETQDAMQSEEMLQPQWQN</sequence>
<dbReference type="STRING" id="177437.HRM2_20300"/>
<keyword evidence="2 3" id="KW-0802">TPR repeat</keyword>
<dbReference type="Proteomes" id="UP000000442">
    <property type="component" value="Chromosome"/>
</dbReference>
<evidence type="ECO:0000256" key="1">
    <source>
        <dbReference type="ARBA" id="ARBA00022737"/>
    </source>
</evidence>
<dbReference type="SUPFAM" id="SSF48452">
    <property type="entry name" value="TPR-like"/>
    <property type="match status" value="4"/>
</dbReference>
<dbReference type="InterPro" id="IPR019734">
    <property type="entry name" value="TPR_rpt"/>
</dbReference>
<organism evidence="4 5">
    <name type="scientific">Desulforapulum autotrophicum (strain ATCC 43914 / DSM 3382 / VKM B-1955 / HRM2)</name>
    <name type="common">Desulfobacterium autotrophicum</name>
    <dbReference type="NCBI Taxonomy" id="177437"/>
    <lineage>
        <taxon>Bacteria</taxon>
        <taxon>Pseudomonadati</taxon>
        <taxon>Thermodesulfobacteriota</taxon>
        <taxon>Desulfobacteria</taxon>
        <taxon>Desulfobacterales</taxon>
        <taxon>Desulfobacteraceae</taxon>
        <taxon>Desulforapulum</taxon>
    </lineage>
</organism>
<proteinExistence type="predicted"/>
<dbReference type="Pfam" id="PF13432">
    <property type="entry name" value="TPR_16"/>
    <property type="match status" value="3"/>
</dbReference>
<dbReference type="AlphaFoldDB" id="C0QCQ4"/>